<evidence type="ECO:0000313" key="2">
    <source>
        <dbReference type="Proteomes" id="UP000245728"/>
    </source>
</evidence>
<dbReference type="AlphaFoldDB" id="A0A2S2E554"/>
<dbReference type="RefSeq" id="WP_109340332.1">
    <property type="nucleotide sequence ID" value="NZ_CP029347.1"/>
</dbReference>
<evidence type="ECO:0000313" key="1">
    <source>
        <dbReference type="EMBL" id="AWL12788.1"/>
    </source>
</evidence>
<keyword evidence="2" id="KW-1185">Reference proteome</keyword>
<dbReference type="Proteomes" id="UP000245728">
    <property type="component" value="Chromosome"/>
</dbReference>
<protein>
    <submittedName>
        <fullName evidence="1">Uncharacterized protein</fullName>
    </submittedName>
</protein>
<dbReference type="EMBL" id="CP029347">
    <property type="protein sequence ID" value="AWL12788.1"/>
    <property type="molecule type" value="Genomic_DNA"/>
</dbReference>
<dbReference type="OrthoDB" id="5917243at2"/>
<reference evidence="1 2" key="1">
    <citation type="submission" date="2018-05" db="EMBL/GenBank/DDBJ databases">
        <title>Salinimonas sp. HMF8227 Genome sequencing and assembly.</title>
        <authorList>
            <person name="Kang H."/>
            <person name="Kang J."/>
            <person name="Cha I."/>
            <person name="Kim H."/>
            <person name="Joh K."/>
        </authorList>
    </citation>
    <scope>NUCLEOTIDE SEQUENCE [LARGE SCALE GENOMIC DNA]</scope>
    <source>
        <strain evidence="1 2">HMF8227</strain>
    </source>
</reference>
<gene>
    <name evidence="1" type="ORF">HMF8227_02336</name>
</gene>
<organism evidence="1 2">
    <name type="scientific">Saliniradius amylolyticus</name>
    <dbReference type="NCBI Taxonomy" id="2183582"/>
    <lineage>
        <taxon>Bacteria</taxon>
        <taxon>Pseudomonadati</taxon>
        <taxon>Pseudomonadota</taxon>
        <taxon>Gammaproteobacteria</taxon>
        <taxon>Alteromonadales</taxon>
        <taxon>Alteromonadaceae</taxon>
        <taxon>Saliniradius</taxon>
    </lineage>
</organism>
<name>A0A2S2E554_9ALTE</name>
<dbReference type="KEGG" id="salh:HMF8227_02336"/>
<sequence length="89" mass="9819">MPEVTGPLVRTARAGVQINLTRLPADKKRKAWALIRDENPALAQLLQSHAFNTVKQQLENTFGPVDVLVNPAAMGGNEYGIRQRLKAED</sequence>
<proteinExistence type="predicted"/>
<accession>A0A2S2E554</accession>